<comment type="subcellular location">
    <subcellularLocation>
        <location evidence="1">Mitochondrion inner membrane</location>
        <topology evidence="1">Single-pass membrane protein</topology>
    </subcellularLocation>
</comment>
<dbReference type="PANTHER" id="PTHR15469:SF0">
    <property type="entry name" value="NADH DEHYDROGENASE [UBIQUINONE] 1 BETA SUBCOMPLEX SUBUNIT 4"/>
    <property type="match status" value="1"/>
</dbReference>
<evidence type="ECO:0000256" key="6">
    <source>
        <dbReference type="ARBA" id="ARBA00022692"/>
    </source>
</evidence>
<dbReference type="EMBL" id="CAJHNH020006857">
    <property type="protein sequence ID" value="CAG5134139.1"/>
    <property type="molecule type" value="Genomic_DNA"/>
</dbReference>
<keyword evidence="4" id="KW-0813">Transport</keyword>
<dbReference type="GO" id="GO:0005743">
    <property type="term" value="C:mitochondrial inner membrane"/>
    <property type="evidence" value="ECO:0007669"/>
    <property type="project" value="UniProtKB-SubCell"/>
</dbReference>
<evidence type="ECO:0000256" key="12">
    <source>
        <dbReference type="ARBA" id="ARBA00030212"/>
    </source>
</evidence>
<evidence type="ECO:0000256" key="13">
    <source>
        <dbReference type="ARBA" id="ARBA00030987"/>
    </source>
</evidence>
<evidence type="ECO:0000256" key="7">
    <source>
        <dbReference type="ARBA" id="ARBA00022792"/>
    </source>
</evidence>
<keyword evidence="6 14" id="KW-0812">Transmembrane</keyword>
<proteinExistence type="inferred from homology"/>
<dbReference type="AlphaFoldDB" id="A0A8S3ZXF5"/>
<dbReference type="Pfam" id="PF07225">
    <property type="entry name" value="NDUF_B4"/>
    <property type="match status" value="1"/>
</dbReference>
<keyword evidence="10" id="KW-0496">Mitochondrion</keyword>
<sequence length="125" mass="15015">MADNKKLWDPWKLYDVSAEELRAVRERAKMRQELKAKWTKQFTNPWKGAHGGYLFDPAVQKFISLKATQYEYFKGTHKSMLIAFALFFVPAIYLTYDTTKIKKELEGRLRNGEVKYKDRREKFYY</sequence>
<evidence type="ECO:0000256" key="3">
    <source>
        <dbReference type="ARBA" id="ARBA00018681"/>
    </source>
</evidence>
<evidence type="ECO:0000256" key="14">
    <source>
        <dbReference type="SAM" id="Phobius"/>
    </source>
</evidence>
<evidence type="ECO:0000313" key="16">
    <source>
        <dbReference type="Proteomes" id="UP000678393"/>
    </source>
</evidence>
<evidence type="ECO:0000256" key="1">
    <source>
        <dbReference type="ARBA" id="ARBA00004434"/>
    </source>
</evidence>
<evidence type="ECO:0000256" key="8">
    <source>
        <dbReference type="ARBA" id="ARBA00022982"/>
    </source>
</evidence>
<dbReference type="OrthoDB" id="5818798at2759"/>
<accession>A0A8S3ZXF5</accession>
<keyword evidence="8" id="KW-0249">Electron transport</keyword>
<evidence type="ECO:0000256" key="9">
    <source>
        <dbReference type="ARBA" id="ARBA00022989"/>
    </source>
</evidence>
<dbReference type="Proteomes" id="UP000678393">
    <property type="component" value="Unassembled WGS sequence"/>
</dbReference>
<keyword evidence="5" id="KW-0679">Respiratory chain</keyword>
<comment type="caution">
    <text evidence="15">The sequence shown here is derived from an EMBL/GenBank/DDBJ whole genome shotgun (WGS) entry which is preliminary data.</text>
</comment>
<keyword evidence="9 14" id="KW-1133">Transmembrane helix</keyword>
<reference evidence="15" key="1">
    <citation type="submission" date="2021-04" db="EMBL/GenBank/DDBJ databases">
        <authorList>
            <consortium name="Molecular Ecology Group"/>
        </authorList>
    </citation>
    <scope>NUCLEOTIDE SEQUENCE</scope>
</reference>
<organism evidence="15 16">
    <name type="scientific">Candidula unifasciata</name>
    <dbReference type="NCBI Taxonomy" id="100452"/>
    <lineage>
        <taxon>Eukaryota</taxon>
        <taxon>Metazoa</taxon>
        <taxon>Spiralia</taxon>
        <taxon>Lophotrochozoa</taxon>
        <taxon>Mollusca</taxon>
        <taxon>Gastropoda</taxon>
        <taxon>Heterobranchia</taxon>
        <taxon>Euthyneura</taxon>
        <taxon>Panpulmonata</taxon>
        <taxon>Eupulmonata</taxon>
        <taxon>Stylommatophora</taxon>
        <taxon>Helicina</taxon>
        <taxon>Helicoidea</taxon>
        <taxon>Geomitridae</taxon>
        <taxon>Candidula</taxon>
    </lineage>
</organism>
<keyword evidence="7" id="KW-0999">Mitochondrion inner membrane</keyword>
<evidence type="ECO:0000256" key="11">
    <source>
        <dbReference type="ARBA" id="ARBA00023136"/>
    </source>
</evidence>
<comment type="similarity">
    <text evidence="2">Belongs to the complex I NDUFB4 subunit family.</text>
</comment>
<evidence type="ECO:0000313" key="15">
    <source>
        <dbReference type="EMBL" id="CAG5134139.1"/>
    </source>
</evidence>
<evidence type="ECO:0000256" key="5">
    <source>
        <dbReference type="ARBA" id="ARBA00022660"/>
    </source>
</evidence>
<name>A0A8S3ZXF5_9EUPU</name>
<evidence type="ECO:0000256" key="10">
    <source>
        <dbReference type="ARBA" id="ARBA00023128"/>
    </source>
</evidence>
<protein>
    <recommendedName>
        <fullName evidence="3">NADH dehydrogenase [ubiquinone] 1 beta subcomplex subunit 4</fullName>
    </recommendedName>
    <alternativeName>
        <fullName evidence="12">Complex I-B15</fullName>
    </alternativeName>
    <alternativeName>
        <fullName evidence="13">NADH-ubiquinone oxidoreductase B15 subunit</fullName>
    </alternativeName>
</protein>
<keyword evidence="11 14" id="KW-0472">Membrane</keyword>
<dbReference type="InterPro" id="IPR009866">
    <property type="entry name" value="NADH_UbQ_OxRdtase_NDUFB4_su"/>
</dbReference>
<evidence type="ECO:0000256" key="2">
    <source>
        <dbReference type="ARBA" id="ARBA00007260"/>
    </source>
</evidence>
<gene>
    <name evidence="15" type="ORF">CUNI_LOCUS19697</name>
</gene>
<dbReference type="PANTHER" id="PTHR15469">
    <property type="entry name" value="NADH-UBIQUINONE OXIDOREDUCTASE B15 SUBUNIT"/>
    <property type="match status" value="1"/>
</dbReference>
<evidence type="ECO:0000256" key="4">
    <source>
        <dbReference type="ARBA" id="ARBA00022448"/>
    </source>
</evidence>
<feature type="transmembrane region" description="Helical" evidence="14">
    <location>
        <begin position="79"/>
        <end position="96"/>
    </location>
</feature>
<keyword evidence="16" id="KW-1185">Reference proteome</keyword>